<dbReference type="OrthoDB" id="9012348at2"/>
<dbReference type="Proteomes" id="UP000270342">
    <property type="component" value="Unassembled WGS sequence"/>
</dbReference>
<organism evidence="2 3">
    <name type="scientific">Pararobbsia silviterrae</name>
    <dbReference type="NCBI Taxonomy" id="1792498"/>
    <lineage>
        <taxon>Bacteria</taxon>
        <taxon>Pseudomonadati</taxon>
        <taxon>Pseudomonadota</taxon>
        <taxon>Betaproteobacteria</taxon>
        <taxon>Burkholderiales</taxon>
        <taxon>Burkholderiaceae</taxon>
        <taxon>Pararobbsia</taxon>
    </lineage>
</organism>
<evidence type="ECO:0000256" key="1">
    <source>
        <dbReference type="SAM" id="Coils"/>
    </source>
</evidence>
<keyword evidence="3" id="KW-1185">Reference proteome</keyword>
<keyword evidence="1" id="KW-0175">Coiled coil</keyword>
<reference evidence="2 3" key="1">
    <citation type="submission" date="2018-10" db="EMBL/GenBank/DDBJ databases">
        <title>Robbsia sp. DHC34, isolated from soil.</title>
        <authorList>
            <person name="Gao Z.-H."/>
            <person name="Qiu L.-H."/>
        </authorList>
    </citation>
    <scope>NUCLEOTIDE SEQUENCE [LARGE SCALE GENOMIC DNA]</scope>
    <source>
        <strain evidence="2 3">DHC34</strain>
    </source>
</reference>
<dbReference type="EMBL" id="RBZU01000004">
    <property type="protein sequence ID" value="RKP55863.1"/>
    <property type="molecule type" value="Genomic_DNA"/>
</dbReference>
<dbReference type="RefSeq" id="WP_121086580.1">
    <property type="nucleotide sequence ID" value="NZ_RBZU01000004.1"/>
</dbReference>
<comment type="caution">
    <text evidence="2">The sequence shown here is derived from an EMBL/GenBank/DDBJ whole genome shotgun (WGS) entry which is preliminary data.</text>
</comment>
<evidence type="ECO:0000313" key="3">
    <source>
        <dbReference type="Proteomes" id="UP000270342"/>
    </source>
</evidence>
<feature type="coiled-coil region" evidence="1">
    <location>
        <begin position="138"/>
        <end position="165"/>
    </location>
</feature>
<dbReference type="AlphaFoldDB" id="A0A494Y330"/>
<protein>
    <recommendedName>
        <fullName evidence="4">Fis family transcriptional regulator</fullName>
    </recommendedName>
</protein>
<evidence type="ECO:0008006" key="4">
    <source>
        <dbReference type="Google" id="ProtNLM"/>
    </source>
</evidence>
<sequence>MTARTTSSQTKAKRAALVPPVRSKAMLLPLPQGLFDHLSIEQHIKLEALRRGAGEARYMGTMAEILYVCCYIAEDGYGAGNDATILSAQEHLFRTHAHGSATGVWAFDGPAYDAFCKLLTLHDGQLRQAPSYIVFKANERMLQSIRSENQALKRAQARMLEEEMA</sequence>
<gene>
    <name evidence="2" type="ORF">D7S86_11685</name>
</gene>
<accession>A0A494Y330</accession>
<proteinExistence type="predicted"/>
<name>A0A494Y330_9BURK</name>
<evidence type="ECO:0000313" key="2">
    <source>
        <dbReference type="EMBL" id="RKP55863.1"/>
    </source>
</evidence>